<protein>
    <submittedName>
        <fullName evidence="2">SGNH/GDSL hydrolase family protein</fullName>
    </submittedName>
</protein>
<dbReference type="Pfam" id="PF13472">
    <property type="entry name" value="Lipase_GDSL_2"/>
    <property type="match status" value="1"/>
</dbReference>
<gene>
    <name evidence="2" type="ORF">ACFQ2I_16670</name>
</gene>
<organism evidence="2 3">
    <name type="scientific">Paenibacillus chungangensis</name>
    <dbReference type="NCBI Taxonomy" id="696535"/>
    <lineage>
        <taxon>Bacteria</taxon>
        <taxon>Bacillati</taxon>
        <taxon>Bacillota</taxon>
        <taxon>Bacilli</taxon>
        <taxon>Bacillales</taxon>
        <taxon>Paenibacillaceae</taxon>
        <taxon>Paenibacillus</taxon>
    </lineage>
</organism>
<dbReference type="Proteomes" id="UP001596989">
    <property type="component" value="Unassembled WGS sequence"/>
</dbReference>
<dbReference type="CDD" id="cd00229">
    <property type="entry name" value="SGNH_hydrolase"/>
    <property type="match status" value="1"/>
</dbReference>
<dbReference type="SUPFAM" id="SSF52266">
    <property type="entry name" value="SGNH hydrolase"/>
    <property type="match status" value="1"/>
</dbReference>
<proteinExistence type="predicted"/>
<evidence type="ECO:0000313" key="2">
    <source>
        <dbReference type="EMBL" id="MFD0961023.1"/>
    </source>
</evidence>
<evidence type="ECO:0000313" key="3">
    <source>
        <dbReference type="Proteomes" id="UP001596989"/>
    </source>
</evidence>
<comment type="caution">
    <text evidence="2">The sequence shown here is derived from an EMBL/GenBank/DDBJ whole genome shotgun (WGS) entry which is preliminary data.</text>
</comment>
<keyword evidence="3" id="KW-1185">Reference proteome</keyword>
<dbReference type="GO" id="GO:0016787">
    <property type="term" value="F:hydrolase activity"/>
    <property type="evidence" value="ECO:0007669"/>
    <property type="project" value="UniProtKB-KW"/>
</dbReference>
<dbReference type="InterPro" id="IPR051532">
    <property type="entry name" value="Ester_Hydrolysis_Enzymes"/>
</dbReference>
<sequence>MTVSKIENMALTYKGSWTVLHDEQASLDSRHESCHGRNTPATAHWEGYFSAIQLYASTGTALGIAEIWIDDEFRSFIDLYDKDNNDCVCVMSMDICPGFHTVEIRKSGRKHPLSSAYSITIDYLMAAFARPEPATIRQIVCIGDSITFGANVEDRPQQLFGRKLQAMLSSPVSIHGLSGAPISRITTVLDAVAAPRNPDLILWLAGMNDGDPYEPLLEGIWKIKELMPQAKLIVSNIPYNTYYTEEQNDAKAFGVLKACRETGVACANLYESTRGNSSLHLPEGTVHPNADGHTLIAALFYKEIMKLNRSNH</sequence>
<dbReference type="RefSeq" id="WP_377566188.1">
    <property type="nucleotide sequence ID" value="NZ_JBHTJZ010000028.1"/>
</dbReference>
<reference evidence="3" key="1">
    <citation type="journal article" date="2019" name="Int. J. Syst. Evol. Microbiol.">
        <title>The Global Catalogue of Microorganisms (GCM) 10K type strain sequencing project: providing services to taxonomists for standard genome sequencing and annotation.</title>
        <authorList>
            <consortium name="The Broad Institute Genomics Platform"/>
            <consortium name="The Broad Institute Genome Sequencing Center for Infectious Disease"/>
            <person name="Wu L."/>
            <person name="Ma J."/>
        </authorList>
    </citation>
    <scope>NUCLEOTIDE SEQUENCE [LARGE SCALE GENOMIC DNA]</scope>
    <source>
        <strain evidence="3">CCUG 59129</strain>
    </source>
</reference>
<accession>A0ABW3HU16</accession>
<feature type="domain" description="SGNH hydrolase-type esterase" evidence="1">
    <location>
        <begin position="141"/>
        <end position="294"/>
    </location>
</feature>
<dbReference type="PANTHER" id="PTHR30383">
    <property type="entry name" value="THIOESTERASE 1/PROTEASE 1/LYSOPHOSPHOLIPASE L1"/>
    <property type="match status" value="1"/>
</dbReference>
<keyword evidence="2" id="KW-0378">Hydrolase</keyword>
<name>A0ABW3HU16_9BACL</name>
<dbReference type="InterPro" id="IPR013830">
    <property type="entry name" value="SGNH_hydro"/>
</dbReference>
<dbReference type="Gene3D" id="3.40.50.1110">
    <property type="entry name" value="SGNH hydrolase"/>
    <property type="match status" value="1"/>
</dbReference>
<dbReference type="InterPro" id="IPR036514">
    <property type="entry name" value="SGNH_hydro_sf"/>
</dbReference>
<dbReference type="Gene3D" id="2.60.120.260">
    <property type="entry name" value="Galactose-binding domain-like"/>
    <property type="match status" value="1"/>
</dbReference>
<evidence type="ECO:0000259" key="1">
    <source>
        <dbReference type="Pfam" id="PF13472"/>
    </source>
</evidence>
<dbReference type="EMBL" id="JBHTJZ010000028">
    <property type="protein sequence ID" value="MFD0961023.1"/>
    <property type="molecule type" value="Genomic_DNA"/>
</dbReference>